<dbReference type="InterPro" id="IPR038408">
    <property type="entry name" value="GNK2_sf"/>
</dbReference>
<dbReference type="Pfam" id="PF01657">
    <property type="entry name" value="Stress-antifung"/>
    <property type="match status" value="2"/>
</dbReference>
<sequence>MEVVQYALWRCSIIRLFLQLLFPTFSIAQQLNPLGPLYSTCMRNTTTSLTATFARNLNTTLRNFTNLASQESSKYAIATAGSSGLDMVYAVFQCRGDLSPRSCGECVQNVTARLPQECPKSVGARIRVDGCFLRYDNQSFFSLDTTYVMSLCSTAKTSDAVMVSAIADVMKNVTGEAPRQEGWWATASTSLMYAAAQCLGYLNQSECAQCLSSSSYRAACDFSLGGQVYLASCAYRFEAYNFLQAPDAAISAPNLPASPPGGRVILPSPAGNKAPIIIALSVALGVIIVVGAACAILVWHYKASHIKGKAELLAIKAGMDKQVDRAAAPIFLQNKAWVFSVEELEEATGHFHPTNKLGEGGFGIVYKGTLSNGEQIAIKKLSIERQQGKQAFLNEINLMTSVQHKNLIRLLGCCVEGPKRLLVYEYLLNKSLDFFLSARGNRILNWSTRYGIVVGMAKGLAYLHEESHTQIIHRDIKPSNILLDDQLNPVIADFGLARLVKDDATHVNTGVAGTIGYLAPEYALNGVLSEKVDVFSFGLVTLEVITGKQNVHSRLLTWVWEKYRDEKVLELVDEKLGNAFAPEQVIRVVHVALLCTQENPKQRPTMSRVILWLSGMSAILEIPIRPTFLVYNDSTASAGDSIHQSTSTSSTCSQSTNAFGGEVPWISGGVLSMSEIIDPR</sequence>
<dbReference type="FunFam" id="1.10.510.10:FF:000336">
    <property type="entry name" value="Cysteine-rich receptor-like protein kinase 2"/>
    <property type="match status" value="1"/>
</dbReference>
<dbReference type="SUPFAM" id="SSF56112">
    <property type="entry name" value="Protein kinase-like (PK-like)"/>
    <property type="match status" value="1"/>
</dbReference>
<keyword evidence="6" id="KW-0675">Receptor</keyword>
<dbReference type="Proteomes" id="UP000886520">
    <property type="component" value="Chromosome 14"/>
</dbReference>
<feature type="binding site" evidence="8">
    <location>
        <position position="380"/>
    </location>
    <ligand>
        <name>ATP</name>
        <dbReference type="ChEBI" id="CHEBI:30616"/>
    </ligand>
</feature>
<accession>A0A9D4UMB1</accession>
<evidence type="ECO:0000256" key="6">
    <source>
        <dbReference type="ARBA" id="ARBA00023170"/>
    </source>
</evidence>
<dbReference type="AlphaFoldDB" id="A0A9D4UMB1"/>
<dbReference type="CDD" id="cd14066">
    <property type="entry name" value="STKc_IRAK"/>
    <property type="match status" value="1"/>
</dbReference>
<keyword evidence="5 8" id="KW-0067">ATP-binding</keyword>
<dbReference type="InterPro" id="IPR052059">
    <property type="entry name" value="CR_Ser/Thr_kinase"/>
</dbReference>
<keyword evidence="3 8" id="KW-0547">Nucleotide-binding</keyword>
<dbReference type="PROSITE" id="PS00107">
    <property type="entry name" value="PROTEIN_KINASE_ATP"/>
    <property type="match status" value="1"/>
</dbReference>
<keyword evidence="1" id="KW-0723">Serine/threonine-protein kinase</keyword>
<dbReference type="InterPro" id="IPR001245">
    <property type="entry name" value="Ser-Thr/Tyr_kinase_cat_dom"/>
</dbReference>
<feature type="domain" description="Gnk2-homologous" evidence="12">
    <location>
        <begin position="144"/>
        <end position="242"/>
    </location>
</feature>
<evidence type="ECO:0000256" key="9">
    <source>
        <dbReference type="SAM" id="Phobius"/>
    </source>
</evidence>
<evidence type="ECO:0000256" key="10">
    <source>
        <dbReference type="SAM" id="SignalP"/>
    </source>
</evidence>
<dbReference type="SMART" id="SM00220">
    <property type="entry name" value="S_TKc"/>
    <property type="match status" value="1"/>
</dbReference>
<comment type="caution">
    <text evidence="13">The sequence shown here is derived from an EMBL/GenBank/DDBJ whole genome shotgun (WGS) entry which is preliminary data.</text>
</comment>
<protein>
    <submittedName>
        <fullName evidence="13">Uncharacterized protein</fullName>
    </submittedName>
</protein>
<dbReference type="PROSITE" id="PS00108">
    <property type="entry name" value="PROTEIN_KINASE_ST"/>
    <property type="match status" value="1"/>
</dbReference>
<evidence type="ECO:0000256" key="1">
    <source>
        <dbReference type="ARBA" id="ARBA00022527"/>
    </source>
</evidence>
<evidence type="ECO:0000256" key="4">
    <source>
        <dbReference type="ARBA" id="ARBA00022777"/>
    </source>
</evidence>
<dbReference type="InterPro" id="IPR011009">
    <property type="entry name" value="Kinase-like_dom_sf"/>
</dbReference>
<keyword evidence="7" id="KW-0325">Glycoprotein</keyword>
<keyword evidence="9" id="KW-1133">Transmembrane helix</keyword>
<feature type="chain" id="PRO_5038506166" evidence="10">
    <location>
        <begin position="29"/>
        <end position="680"/>
    </location>
</feature>
<keyword evidence="14" id="KW-1185">Reference proteome</keyword>
<evidence type="ECO:0000313" key="14">
    <source>
        <dbReference type="Proteomes" id="UP000886520"/>
    </source>
</evidence>
<dbReference type="GO" id="GO:0004674">
    <property type="term" value="F:protein serine/threonine kinase activity"/>
    <property type="evidence" value="ECO:0007669"/>
    <property type="project" value="UniProtKB-KW"/>
</dbReference>
<feature type="transmembrane region" description="Helical" evidence="9">
    <location>
        <begin position="276"/>
        <end position="299"/>
    </location>
</feature>
<dbReference type="Gene3D" id="3.30.430.20">
    <property type="entry name" value="Gnk2 domain, C-X8-C-X2-C motif"/>
    <property type="match status" value="2"/>
</dbReference>
<dbReference type="InterPro" id="IPR017441">
    <property type="entry name" value="Protein_kinase_ATP_BS"/>
</dbReference>
<dbReference type="Pfam" id="PF07714">
    <property type="entry name" value="PK_Tyr_Ser-Thr"/>
    <property type="match status" value="1"/>
</dbReference>
<dbReference type="FunFam" id="3.30.200.20:FF:000177">
    <property type="entry name" value="Cysteine-rich receptor-like protein kinase 2"/>
    <property type="match status" value="1"/>
</dbReference>
<evidence type="ECO:0000256" key="8">
    <source>
        <dbReference type="PROSITE-ProRule" id="PRU10141"/>
    </source>
</evidence>
<reference evidence="13" key="1">
    <citation type="submission" date="2021-01" db="EMBL/GenBank/DDBJ databases">
        <title>Adiantum capillus-veneris genome.</title>
        <authorList>
            <person name="Fang Y."/>
            <person name="Liao Q."/>
        </authorList>
    </citation>
    <scope>NUCLEOTIDE SEQUENCE</scope>
    <source>
        <strain evidence="13">H3</strain>
        <tissue evidence="13">Leaf</tissue>
    </source>
</reference>
<evidence type="ECO:0000259" key="11">
    <source>
        <dbReference type="PROSITE" id="PS50011"/>
    </source>
</evidence>
<keyword evidence="9" id="KW-0472">Membrane</keyword>
<feature type="signal peptide" evidence="10">
    <location>
        <begin position="1"/>
        <end position="28"/>
    </location>
</feature>
<evidence type="ECO:0000256" key="7">
    <source>
        <dbReference type="ARBA" id="ARBA00023180"/>
    </source>
</evidence>
<dbReference type="Gene3D" id="3.30.200.20">
    <property type="entry name" value="Phosphorylase Kinase, domain 1"/>
    <property type="match status" value="1"/>
</dbReference>
<organism evidence="13 14">
    <name type="scientific">Adiantum capillus-veneris</name>
    <name type="common">Maidenhair fern</name>
    <dbReference type="NCBI Taxonomy" id="13818"/>
    <lineage>
        <taxon>Eukaryota</taxon>
        <taxon>Viridiplantae</taxon>
        <taxon>Streptophyta</taxon>
        <taxon>Embryophyta</taxon>
        <taxon>Tracheophyta</taxon>
        <taxon>Polypodiopsida</taxon>
        <taxon>Polypodiidae</taxon>
        <taxon>Polypodiales</taxon>
        <taxon>Pteridineae</taxon>
        <taxon>Pteridaceae</taxon>
        <taxon>Vittarioideae</taxon>
        <taxon>Adiantum</taxon>
    </lineage>
</organism>
<dbReference type="OrthoDB" id="4062651at2759"/>
<evidence type="ECO:0000256" key="5">
    <source>
        <dbReference type="ARBA" id="ARBA00022840"/>
    </source>
</evidence>
<keyword evidence="10" id="KW-0732">Signal</keyword>
<dbReference type="InterPro" id="IPR008271">
    <property type="entry name" value="Ser/Thr_kinase_AS"/>
</dbReference>
<dbReference type="PROSITE" id="PS50011">
    <property type="entry name" value="PROTEIN_KINASE_DOM"/>
    <property type="match status" value="1"/>
</dbReference>
<dbReference type="PANTHER" id="PTHR47973">
    <property type="entry name" value="CYSTEINE-RICH RECEPTOR-LIKE PROTEIN KINASE 3"/>
    <property type="match status" value="1"/>
</dbReference>
<dbReference type="InterPro" id="IPR000719">
    <property type="entry name" value="Prot_kinase_dom"/>
</dbReference>
<evidence type="ECO:0000313" key="13">
    <source>
        <dbReference type="EMBL" id="KAI5070528.1"/>
    </source>
</evidence>
<evidence type="ECO:0000259" key="12">
    <source>
        <dbReference type="PROSITE" id="PS51473"/>
    </source>
</evidence>
<keyword evidence="4" id="KW-0418">Kinase</keyword>
<keyword evidence="2" id="KW-0808">Transferase</keyword>
<name>A0A9D4UMB1_ADICA</name>
<feature type="domain" description="Gnk2-homologous" evidence="12">
    <location>
        <begin position="34"/>
        <end position="140"/>
    </location>
</feature>
<keyword evidence="9" id="KW-0812">Transmembrane</keyword>
<dbReference type="PROSITE" id="PS51473">
    <property type="entry name" value="GNK2"/>
    <property type="match status" value="2"/>
</dbReference>
<evidence type="ECO:0000256" key="3">
    <source>
        <dbReference type="ARBA" id="ARBA00022741"/>
    </source>
</evidence>
<dbReference type="EMBL" id="JABFUD020000014">
    <property type="protein sequence ID" value="KAI5070528.1"/>
    <property type="molecule type" value="Genomic_DNA"/>
</dbReference>
<dbReference type="Gene3D" id="1.10.510.10">
    <property type="entry name" value="Transferase(Phosphotransferase) domain 1"/>
    <property type="match status" value="1"/>
</dbReference>
<proteinExistence type="predicted"/>
<dbReference type="CDD" id="cd23509">
    <property type="entry name" value="Gnk2-like"/>
    <property type="match status" value="2"/>
</dbReference>
<evidence type="ECO:0000256" key="2">
    <source>
        <dbReference type="ARBA" id="ARBA00022679"/>
    </source>
</evidence>
<dbReference type="GO" id="GO:0005524">
    <property type="term" value="F:ATP binding"/>
    <property type="evidence" value="ECO:0007669"/>
    <property type="project" value="UniProtKB-UniRule"/>
</dbReference>
<dbReference type="InterPro" id="IPR002902">
    <property type="entry name" value="GNK2"/>
</dbReference>
<feature type="domain" description="Protein kinase" evidence="11">
    <location>
        <begin position="351"/>
        <end position="628"/>
    </location>
</feature>
<gene>
    <name evidence="13" type="ORF">GOP47_0014871</name>
</gene>